<evidence type="ECO:0000256" key="1">
    <source>
        <dbReference type="SAM" id="Coils"/>
    </source>
</evidence>
<dbReference type="OrthoDB" id="1898716at2759"/>
<gene>
    <name evidence="3" type="ORF">G2W53_042902</name>
</gene>
<dbReference type="AlphaFoldDB" id="A0A834SHS5"/>
<dbReference type="EMBL" id="JAAIUW010000013">
    <property type="protein sequence ID" value="KAF7803791.1"/>
    <property type="molecule type" value="Genomic_DNA"/>
</dbReference>
<evidence type="ECO:0000259" key="2">
    <source>
        <dbReference type="PROSITE" id="PS51297"/>
    </source>
</evidence>
<organism evidence="3 4">
    <name type="scientific">Senna tora</name>
    <dbReference type="NCBI Taxonomy" id="362788"/>
    <lineage>
        <taxon>Eukaryota</taxon>
        <taxon>Viridiplantae</taxon>
        <taxon>Streptophyta</taxon>
        <taxon>Embryophyta</taxon>
        <taxon>Tracheophyta</taxon>
        <taxon>Spermatophyta</taxon>
        <taxon>Magnoliopsida</taxon>
        <taxon>eudicotyledons</taxon>
        <taxon>Gunneridae</taxon>
        <taxon>Pentapetalae</taxon>
        <taxon>rosids</taxon>
        <taxon>fabids</taxon>
        <taxon>Fabales</taxon>
        <taxon>Fabaceae</taxon>
        <taxon>Caesalpinioideae</taxon>
        <taxon>Cassia clade</taxon>
        <taxon>Senna</taxon>
    </lineage>
</organism>
<name>A0A834SHS5_9FABA</name>
<accession>A0A834SHS5</accession>
<dbReference type="GO" id="GO:0005634">
    <property type="term" value="C:nucleus"/>
    <property type="evidence" value="ECO:0007669"/>
    <property type="project" value="InterPro"/>
</dbReference>
<evidence type="ECO:0000313" key="4">
    <source>
        <dbReference type="Proteomes" id="UP000634136"/>
    </source>
</evidence>
<sequence length="156" mass="17940">MGEELSGLGIKELQDLENQLEMSLNGVRIKKDQILTDEIKELRHKGNLIQEENVQLYQKIDIIRKDNEELKKKVYEAQNMTEENGTSNPSYTIRNGFDLHAPICLQLSPPQPQHSDRQGKTMKLGYSLTQITLQLHKPKPFDNQGWLSDKVSTTRP</sequence>
<dbReference type="Pfam" id="PF01486">
    <property type="entry name" value="K-box"/>
    <property type="match status" value="1"/>
</dbReference>
<dbReference type="GO" id="GO:0003700">
    <property type="term" value="F:DNA-binding transcription factor activity"/>
    <property type="evidence" value="ECO:0007669"/>
    <property type="project" value="InterPro"/>
</dbReference>
<proteinExistence type="predicted"/>
<keyword evidence="1" id="KW-0175">Coiled coil</keyword>
<comment type="caution">
    <text evidence="3">The sequence shown here is derived from an EMBL/GenBank/DDBJ whole genome shotgun (WGS) entry which is preliminary data.</text>
</comment>
<reference evidence="3" key="1">
    <citation type="submission" date="2020-09" db="EMBL/GenBank/DDBJ databases">
        <title>Genome-Enabled Discovery of Anthraquinone Biosynthesis in Senna tora.</title>
        <authorList>
            <person name="Kang S.-H."/>
            <person name="Pandey R.P."/>
            <person name="Lee C.-M."/>
            <person name="Sim J.-S."/>
            <person name="Jeong J.-T."/>
            <person name="Choi B.-S."/>
            <person name="Jung M."/>
            <person name="Ginzburg D."/>
            <person name="Zhao K."/>
            <person name="Won S.Y."/>
            <person name="Oh T.-J."/>
            <person name="Yu Y."/>
            <person name="Kim N.-H."/>
            <person name="Lee O.R."/>
            <person name="Lee T.-H."/>
            <person name="Bashyal P."/>
            <person name="Kim T.-S."/>
            <person name="Lee W.-H."/>
            <person name="Kawkins C."/>
            <person name="Kim C.-K."/>
            <person name="Kim J.S."/>
            <person name="Ahn B.O."/>
            <person name="Rhee S.Y."/>
            <person name="Sohng J.K."/>
        </authorList>
    </citation>
    <scope>NUCLEOTIDE SEQUENCE</scope>
    <source>
        <tissue evidence="3">Leaf</tissue>
    </source>
</reference>
<dbReference type="Proteomes" id="UP000634136">
    <property type="component" value="Unassembled WGS sequence"/>
</dbReference>
<feature type="domain" description="K-box" evidence="2">
    <location>
        <begin position="1"/>
        <end position="66"/>
    </location>
</feature>
<evidence type="ECO:0000313" key="3">
    <source>
        <dbReference type="EMBL" id="KAF7803791.1"/>
    </source>
</evidence>
<dbReference type="InterPro" id="IPR002487">
    <property type="entry name" value="TF_Kbox"/>
</dbReference>
<feature type="coiled-coil region" evidence="1">
    <location>
        <begin position="53"/>
        <end position="80"/>
    </location>
</feature>
<protein>
    <submittedName>
        <fullName evidence="3">MADS-box transcription factor 23-like isoform X1</fullName>
    </submittedName>
</protein>
<keyword evidence="4" id="KW-1185">Reference proteome</keyword>
<dbReference type="PROSITE" id="PS51297">
    <property type="entry name" value="K_BOX"/>
    <property type="match status" value="1"/>
</dbReference>